<proteinExistence type="predicted"/>
<evidence type="ECO:0000313" key="2">
    <source>
        <dbReference type="EMBL" id="RDL45006.1"/>
    </source>
</evidence>
<protein>
    <submittedName>
        <fullName evidence="2">Uncharacterized protein</fullName>
    </submittedName>
</protein>
<organism evidence="2 3">
    <name type="scientific">Marinomonas piezotolerans</name>
    <dbReference type="NCBI Taxonomy" id="2213058"/>
    <lineage>
        <taxon>Bacteria</taxon>
        <taxon>Pseudomonadati</taxon>
        <taxon>Pseudomonadota</taxon>
        <taxon>Gammaproteobacteria</taxon>
        <taxon>Oceanospirillales</taxon>
        <taxon>Oceanospirillaceae</taxon>
        <taxon>Marinomonas</taxon>
    </lineage>
</organism>
<name>A0A370UB26_9GAMM</name>
<evidence type="ECO:0000256" key="1">
    <source>
        <dbReference type="SAM" id="Phobius"/>
    </source>
</evidence>
<feature type="transmembrane region" description="Helical" evidence="1">
    <location>
        <begin position="20"/>
        <end position="40"/>
    </location>
</feature>
<feature type="transmembrane region" description="Helical" evidence="1">
    <location>
        <begin position="46"/>
        <end position="64"/>
    </location>
</feature>
<evidence type="ECO:0000313" key="3">
    <source>
        <dbReference type="Proteomes" id="UP000254326"/>
    </source>
</evidence>
<reference evidence="2 3" key="1">
    <citation type="submission" date="2018-06" db="EMBL/GenBank/DDBJ databases">
        <title>Marinomonas sp. YLB-05 draft genome sequence.</title>
        <authorList>
            <person name="Yu L."/>
            <person name="Tang X."/>
        </authorList>
    </citation>
    <scope>NUCLEOTIDE SEQUENCE [LARGE SCALE GENOMIC DNA]</scope>
    <source>
        <strain evidence="2 3">YLB-05</strain>
    </source>
</reference>
<gene>
    <name evidence="2" type="ORF">DN730_05155</name>
</gene>
<comment type="caution">
    <text evidence="2">The sequence shown here is derived from an EMBL/GenBank/DDBJ whole genome shotgun (WGS) entry which is preliminary data.</text>
</comment>
<dbReference type="EMBL" id="QKRA01000002">
    <property type="protein sequence ID" value="RDL45006.1"/>
    <property type="molecule type" value="Genomic_DNA"/>
</dbReference>
<dbReference type="Proteomes" id="UP000254326">
    <property type="component" value="Unassembled WGS sequence"/>
</dbReference>
<keyword evidence="1" id="KW-1133">Transmembrane helix</keyword>
<dbReference type="RefSeq" id="WP_115467043.1">
    <property type="nucleotide sequence ID" value="NZ_QKRA01000002.1"/>
</dbReference>
<dbReference type="AlphaFoldDB" id="A0A370UB26"/>
<keyword evidence="3" id="KW-1185">Reference proteome</keyword>
<accession>A0A370UB26</accession>
<keyword evidence="1" id="KW-0472">Membrane</keyword>
<keyword evidence="1" id="KW-0812">Transmembrane</keyword>
<sequence length="81" mass="8813">MSSIKAKQSVERSIKKHFGLALLVTLTPIVFIKAISYFAQSASLDALLIVVAPLSVLSGCAVLLKRVLEDLYDSDEARPPR</sequence>